<feature type="region of interest" description="Disordered" evidence="1">
    <location>
        <begin position="275"/>
        <end position="313"/>
    </location>
</feature>
<feature type="region of interest" description="Disordered" evidence="1">
    <location>
        <begin position="430"/>
        <end position="468"/>
    </location>
</feature>
<keyword evidence="4" id="KW-1185">Reference proteome</keyword>
<feature type="compositionally biased region" description="Polar residues" evidence="1">
    <location>
        <begin position="275"/>
        <end position="306"/>
    </location>
</feature>
<reference evidence="3" key="1">
    <citation type="submission" date="2020-06" db="EMBL/GenBank/DDBJ databases">
        <title>Draft genome of Bugula neritina, a colonial animal packing powerful symbionts and potential medicines.</title>
        <authorList>
            <person name="Rayko M."/>
        </authorList>
    </citation>
    <scope>NUCLEOTIDE SEQUENCE [LARGE SCALE GENOMIC DNA]</scope>
    <source>
        <strain evidence="3">Kwan_BN1</strain>
    </source>
</reference>
<organism evidence="3 4">
    <name type="scientific">Bugula neritina</name>
    <name type="common">Brown bryozoan</name>
    <name type="synonym">Sertularia neritina</name>
    <dbReference type="NCBI Taxonomy" id="10212"/>
    <lineage>
        <taxon>Eukaryota</taxon>
        <taxon>Metazoa</taxon>
        <taxon>Spiralia</taxon>
        <taxon>Lophotrochozoa</taxon>
        <taxon>Bryozoa</taxon>
        <taxon>Gymnolaemata</taxon>
        <taxon>Cheilostomatida</taxon>
        <taxon>Flustrina</taxon>
        <taxon>Buguloidea</taxon>
        <taxon>Bugulidae</taxon>
        <taxon>Bugula</taxon>
    </lineage>
</organism>
<dbReference type="Proteomes" id="UP000593567">
    <property type="component" value="Unassembled WGS sequence"/>
</dbReference>
<dbReference type="OrthoDB" id="4062651at2759"/>
<feature type="domain" description="CRIB" evidence="2">
    <location>
        <begin position="133"/>
        <end position="147"/>
    </location>
</feature>
<protein>
    <recommendedName>
        <fullName evidence="2">CRIB domain-containing protein</fullName>
    </recommendedName>
</protein>
<feature type="region of interest" description="Disordered" evidence="1">
    <location>
        <begin position="164"/>
        <end position="235"/>
    </location>
</feature>
<comment type="caution">
    <text evidence="3">The sequence shown here is derived from an EMBL/GenBank/DDBJ whole genome shotgun (WGS) entry which is preliminary data.</text>
</comment>
<name>A0A7J7K1Y9_BUGNE</name>
<dbReference type="EMBL" id="VXIV02001490">
    <property type="protein sequence ID" value="KAF6032662.1"/>
    <property type="molecule type" value="Genomic_DNA"/>
</dbReference>
<evidence type="ECO:0000259" key="2">
    <source>
        <dbReference type="PROSITE" id="PS50108"/>
    </source>
</evidence>
<feature type="compositionally biased region" description="Polar residues" evidence="1">
    <location>
        <begin position="176"/>
        <end position="190"/>
    </location>
</feature>
<sequence>MLRCWSHNPEDRPKFAAVTTELTSIKPTLMKAIKSSSPAPGVMNFSEGDSIIVIDKKPADAPTWQYWFGVNKNGDSGFFNPTDCVPVQPESSPMMNRQTKSTQPPKKSMKKQSSSSSRSPRHQEKKRFTADMIGRPENDLRHTGHIGYDGITFGDIPSIGKDPVQNIIPIKGGSGSSTLKSNQSEGSDNAITHIPVTSLPLTNGDRPAVPPPPPTSTAPTATLTSNTTNDYTITETDDNLSDFQFPDLSLSESLSFGTSFIDDMMKEFKSADRYANTNENNNSSTLFKNGETPSTSSHNVRGSNAASLSYTNSSGSISNSNSTACDALLAPSALYANLTDSIDTNGDGAHPAADTYNSDSSSLAAAPLHPPDIITNGSTRYPSNTSTKQKKKSSNKNKLTLPGTNLKTMSAADEKMINDAIELANQLASSSLSQANTPRDDDPETPTKSKHRFHFKFPGTKKTSPKSVKKTFSDDLATKAAASSSAITPEAEQAYNALVTKGVSQVKFVNQWLLFHYLQTEYIFVEFSRSSIKSNERPKEKPPLPPVQVESLHNNTNHDDVSDIPSTPPPPVPQAAPYSHASRLSAATSSLQPIYNNVDNFWSADIKSAAFDTPTAAAGNRTEQIKFMQRVLGKEISDADCWNALESTNGQADNAIKYIKIKQLAKLRLARLEQCQEALMHCQWNVQKAADYILSRKGSQVVGV</sequence>
<feature type="compositionally biased region" description="Low complexity" evidence="1">
    <location>
        <begin position="99"/>
        <end position="118"/>
    </location>
</feature>
<gene>
    <name evidence="3" type="ORF">EB796_009003</name>
</gene>
<feature type="compositionally biased region" description="Basic and acidic residues" evidence="1">
    <location>
        <begin position="126"/>
        <end position="142"/>
    </location>
</feature>
<dbReference type="AlphaFoldDB" id="A0A7J7K1Y9"/>
<feature type="region of interest" description="Disordered" evidence="1">
    <location>
        <begin position="534"/>
        <end position="580"/>
    </location>
</feature>
<dbReference type="InterPro" id="IPR000095">
    <property type="entry name" value="CRIB_dom"/>
</dbReference>
<dbReference type="PROSITE" id="PS50108">
    <property type="entry name" value="CRIB"/>
    <property type="match status" value="1"/>
</dbReference>
<feature type="region of interest" description="Disordered" evidence="1">
    <location>
        <begin position="81"/>
        <end position="143"/>
    </location>
</feature>
<proteinExistence type="predicted"/>
<accession>A0A7J7K1Y9</accession>
<feature type="compositionally biased region" description="Polar residues" evidence="1">
    <location>
        <begin position="89"/>
        <end position="98"/>
    </location>
</feature>
<evidence type="ECO:0000256" key="1">
    <source>
        <dbReference type="SAM" id="MobiDB-lite"/>
    </source>
</evidence>
<evidence type="ECO:0000313" key="4">
    <source>
        <dbReference type="Proteomes" id="UP000593567"/>
    </source>
</evidence>
<evidence type="ECO:0000313" key="3">
    <source>
        <dbReference type="EMBL" id="KAF6032662.1"/>
    </source>
</evidence>
<feature type="region of interest" description="Disordered" evidence="1">
    <location>
        <begin position="349"/>
        <end position="405"/>
    </location>
</feature>
<feature type="compositionally biased region" description="Low complexity" evidence="1">
    <location>
        <begin position="217"/>
        <end position="234"/>
    </location>
</feature>